<dbReference type="CDD" id="cd00037">
    <property type="entry name" value="CLECT"/>
    <property type="match status" value="2"/>
</dbReference>
<dbReference type="PROSITE" id="PS00615">
    <property type="entry name" value="C_TYPE_LECTIN_1"/>
    <property type="match status" value="2"/>
</dbReference>
<keyword evidence="1" id="KW-1015">Disulfide bond</keyword>
<reference evidence="4" key="1">
    <citation type="journal article" date="2006" name="Science">
        <title>Ancient noncoding elements conserved in the human genome.</title>
        <authorList>
            <person name="Venkatesh B."/>
            <person name="Kirkness E.F."/>
            <person name="Loh Y.H."/>
            <person name="Halpern A.L."/>
            <person name="Lee A.P."/>
            <person name="Johnson J."/>
            <person name="Dandona N."/>
            <person name="Viswanathan L.D."/>
            <person name="Tay A."/>
            <person name="Venter J.C."/>
            <person name="Strausberg R.L."/>
            <person name="Brenner S."/>
        </authorList>
    </citation>
    <scope>NUCLEOTIDE SEQUENCE [LARGE SCALE GENOMIC DNA]</scope>
</reference>
<protein>
    <recommendedName>
        <fullName evidence="2">C-type lectin domain-containing protein</fullName>
    </recommendedName>
</protein>
<evidence type="ECO:0000259" key="2">
    <source>
        <dbReference type="PROSITE" id="PS50041"/>
    </source>
</evidence>
<feature type="domain" description="C-type lectin" evidence="2">
    <location>
        <begin position="267"/>
        <end position="368"/>
    </location>
</feature>
<dbReference type="SMART" id="SM00034">
    <property type="entry name" value="CLECT"/>
    <property type="match status" value="3"/>
</dbReference>
<dbReference type="InParanoid" id="A0A4W3IDL3"/>
<accession>A0A4W3IDL3</accession>
<feature type="domain" description="C-type lectin" evidence="2">
    <location>
        <begin position="21"/>
        <end position="134"/>
    </location>
</feature>
<proteinExistence type="predicted"/>
<dbReference type="InterPro" id="IPR016186">
    <property type="entry name" value="C-type_lectin-like/link_sf"/>
</dbReference>
<reference evidence="4" key="3">
    <citation type="journal article" date="2014" name="Nature">
        <title>Elephant shark genome provides unique insights into gnathostome evolution.</title>
        <authorList>
            <consortium name="International Elephant Shark Genome Sequencing Consortium"/>
            <person name="Venkatesh B."/>
            <person name="Lee A.P."/>
            <person name="Ravi V."/>
            <person name="Maurya A.K."/>
            <person name="Lian M.M."/>
            <person name="Swann J.B."/>
            <person name="Ohta Y."/>
            <person name="Flajnik M.F."/>
            <person name="Sutoh Y."/>
            <person name="Kasahara M."/>
            <person name="Hoon S."/>
            <person name="Gangu V."/>
            <person name="Roy S.W."/>
            <person name="Irimia M."/>
            <person name="Korzh V."/>
            <person name="Kondrychyn I."/>
            <person name="Lim Z.W."/>
            <person name="Tay B.H."/>
            <person name="Tohari S."/>
            <person name="Kong K.W."/>
            <person name="Ho S."/>
            <person name="Lorente-Galdos B."/>
            <person name="Quilez J."/>
            <person name="Marques-Bonet T."/>
            <person name="Raney B.J."/>
            <person name="Ingham P.W."/>
            <person name="Tay A."/>
            <person name="Hillier L.W."/>
            <person name="Minx P."/>
            <person name="Boehm T."/>
            <person name="Wilson R.K."/>
            <person name="Brenner S."/>
            <person name="Warren W.C."/>
        </authorList>
    </citation>
    <scope>NUCLEOTIDE SEQUENCE [LARGE SCALE GENOMIC DNA]</scope>
</reference>
<evidence type="ECO:0000313" key="3">
    <source>
        <dbReference type="Ensembl" id="ENSCMIP00000028364.1"/>
    </source>
</evidence>
<dbReference type="Gene3D" id="3.10.100.10">
    <property type="entry name" value="Mannose-Binding Protein A, subunit A"/>
    <property type="match status" value="3"/>
</dbReference>
<feature type="domain" description="C-type lectin" evidence="2">
    <location>
        <begin position="140"/>
        <end position="253"/>
    </location>
</feature>
<organism evidence="3 4">
    <name type="scientific">Callorhinchus milii</name>
    <name type="common">Ghost shark</name>
    <dbReference type="NCBI Taxonomy" id="7868"/>
    <lineage>
        <taxon>Eukaryota</taxon>
        <taxon>Metazoa</taxon>
        <taxon>Chordata</taxon>
        <taxon>Craniata</taxon>
        <taxon>Vertebrata</taxon>
        <taxon>Chondrichthyes</taxon>
        <taxon>Holocephali</taxon>
        <taxon>Chimaeriformes</taxon>
        <taxon>Callorhinchidae</taxon>
        <taxon>Callorhinchus</taxon>
    </lineage>
</organism>
<evidence type="ECO:0000313" key="4">
    <source>
        <dbReference type="Proteomes" id="UP000314986"/>
    </source>
</evidence>
<dbReference type="InterPro" id="IPR016187">
    <property type="entry name" value="CTDL_fold"/>
</dbReference>
<dbReference type="Proteomes" id="UP000314986">
    <property type="component" value="Unassembled WGS sequence"/>
</dbReference>
<dbReference type="Pfam" id="PF00059">
    <property type="entry name" value="Lectin_C"/>
    <property type="match status" value="3"/>
</dbReference>
<reference evidence="4" key="2">
    <citation type="journal article" date="2007" name="PLoS Biol.">
        <title>Survey sequencing and comparative analysis of the elephant shark (Callorhinchus milii) genome.</title>
        <authorList>
            <person name="Venkatesh B."/>
            <person name="Kirkness E.F."/>
            <person name="Loh Y.H."/>
            <person name="Halpern A.L."/>
            <person name="Lee A.P."/>
            <person name="Johnson J."/>
            <person name="Dandona N."/>
            <person name="Viswanathan L.D."/>
            <person name="Tay A."/>
            <person name="Venter J.C."/>
            <person name="Strausberg R.L."/>
            <person name="Brenner S."/>
        </authorList>
    </citation>
    <scope>NUCLEOTIDE SEQUENCE [LARGE SCALE GENOMIC DNA]</scope>
</reference>
<dbReference type="AlphaFoldDB" id="A0A4W3IDL3"/>
<sequence length="408" mass="48900">NMQSVHFTVYSGKFWPSRNKLVDRVYYPIKQLKNWTEARDYCRGQYTDLVSIRSAQEANRTSQLIVSDRTHWIGLFSKKGSAATWTWTDGEDVNYTHWKYMEPNDYLKSDICVAVNNGRWFDDYCNRTYQFMCYKGKIGKRDREYHPILQTKNWTQAWDFCRSHYTDLISIRDPEENKAIFELIDRSMPFWIGMYNHKGSDQHWMWTNGDKVNYTNWKIMEPYDYLKSVICVAMSNGQWFDNYCQKNHYTVSDLLEKIQINLWNNWKRWAEARNYCTTYYTDIISIRSTVENIFVSRLFSKETPLWLGLYKNNNTTTMWEWINGDKFIYTHWKDKEPNAQPGSVICVAMSNGQWFDNYCNQTYRFVCYKGKIRKESLDSLKNKLDRFLLLINILGCNIKFETGHVYGT</sequence>
<dbReference type="PANTHER" id="PTHR45784:SF3">
    <property type="entry name" value="C-TYPE LECTIN DOMAIN FAMILY 4 MEMBER K-LIKE-RELATED"/>
    <property type="match status" value="1"/>
</dbReference>
<dbReference type="InterPro" id="IPR018378">
    <property type="entry name" value="C-type_lectin_CS"/>
</dbReference>
<dbReference type="Ensembl" id="ENSCMIT00000028813.1">
    <property type="protein sequence ID" value="ENSCMIP00000028364.1"/>
    <property type="gene ID" value="ENSCMIG00000012323.1"/>
</dbReference>
<dbReference type="GeneTree" id="ENSGT01150000286973"/>
<keyword evidence="4" id="KW-1185">Reference proteome</keyword>
<dbReference type="SUPFAM" id="SSF56436">
    <property type="entry name" value="C-type lectin-like"/>
    <property type="match status" value="3"/>
</dbReference>
<dbReference type="STRING" id="7868.ENSCMIP00000028364"/>
<reference evidence="3" key="4">
    <citation type="submission" date="2025-08" db="UniProtKB">
        <authorList>
            <consortium name="Ensembl"/>
        </authorList>
    </citation>
    <scope>IDENTIFICATION</scope>
</reference>
<evidence type="ECO:0000256" key="1">
    <source>
        <dbReference type="ARBA" id="ARBA00023157"/>
    </source>
</evidence>
<dbReference type="PANTHER" id="PTHR45784">
    <property type="entry name" value="C-TYPE LECTIN DOMAIN FAMILY 20 MEMBER A-RELATED"/>
    <property type="match status" value="1"/>
</dbReference>
<reference evidence="3" key="5">
    <citation type="submission" date="2025-09" db="UniProtKB">
        <authorList>
            <consortium name="Ensembl"/>
        </authorList>
    </citation>
    <scope>IDENTIFICATION</scope>
</reference>
<name>A0A4W3IDL3_CALMI</name>
<dbReference type="PROSITE" id="PS50041">
    <property type="entry name" value="C_TYPE_LECTIN_2"/>
    <property type="match status" value="3"/>
</dbReference>
<dbReference type="InterPro" id="IPR001304">
    <property type="entry name" value="C-type_lectin-like"/>
</dbReference>